<dbReference type="InterPro" id="IPR036390">
    <property type="entry name" value="WH_DNA-bd_sf"/>
</dbReference>
<dbReference type="PROSITE" id="PS01117">
    <property type="entry name" value="HTH_MARR_1"/>
    <property type="match status" value="1"/>
</dbReference>
<dbReference type="InterPro" id="IPR036388">
    <property type="entry name" value="WH-like_DNA-bd_sf"/>
</dbReference>
<dbReference type="PRINTS" id="PR00598">
    <property type="entry name" value="HTHMARR"/>
</dbReference>
<evidence type="ECO:0000256" key="1">
    <source>
        <dbReference type="ARBA" id="ARBA00023015"/>
    </source>
</evidence>
<organism evidence="6 7">
    <name type="scientific">Hyphomicrobium facile</name>
    <dbReference type="NCBI Taxonomy" id="51670"/>
    <lineage>
        <taxon>Bacteria</taxon>
        <taxon>Pseudomonadati</taxon>
        <taxon>Pseudomonadota</taxon>
        <taxon>Alphaproteobacteria</taxon>
        <taxon>Hyphomicrobiales</taxon>
        <taxon>Hyphomicrobiaceae</taxon>
        <taxon>Hyphomicrobium</taxon>
    </lineage>
</organism>
<dbReference type="SMART" id="SM00347">
    <property type="entry name" value="HTH_MARR"/>
    <property type="match status" value="1"/>
</dbReference>
<dbReference type="GO" id="GO:0003700">
    <property type="term" value="F:DNA-binding transcription factor activity"/>
    <property type="evidence" value="ECO:0007669"/>
    <property type="project" value="InterPro"/>
</dbReference>
<protein>
    <submittedName>
        <fullName evidence="6">DNA-binding transcriptional regulator, MarR family</fullName>
    </submittedName>
</protein>
<evidence type="ECO:0000256" key="2">
    <source>
        <dbReference type="ARBA" id="ARBA00023125"/>
    </source>
</evidence>
<evidence type="ECO:0000313" key="7">
    <source>
        <dbReference type="Proteomes" id="UP000199423"/>
    </source>
</evidence>
<dbReference type="InterPro" id="IPR023187">
    <property type="entry name" value="Tscrpt_reg_MarR-type_CS"/>
</dbReference>
<dbReference type="Proteomes" id="UP000199423">
    <property type="component" value="Unassembled WGS sequence"/>
</dbReference>
<dbReference type="InterPro" id="IPR000835">
    <property type="entry name" value="HTH_MarR-typ"/>
</dbReference>
<dbReference type="RefSeq" id="WP_092864445.1">
    <property type="nucleotide sequence ID" value="NZ_FPCH01000001.1"/>
</dbReference>
<keyword evidence="3" id="KW-0804">Transcription</keyword>
<dbReference type="AlphaFoldDB" id="A0A1I7MYW8"/>
<dbReference type="STRING" id="51670.SAMN04488557_0784"/>
<evidence type="ECO:0000259" key="5">
    <source>
        <dbReference type="PROSITE" id="PS50995"/>
    </source>
</evidence>
<dbReference type="GO" id="GO:0003677">
    <property type="term" value="F:DNA binding"/>
    <property type="evidence" value="ECO:0007669"/>
    <property type="project" value="UniProtKB-KW"/>
</dbReference>
<evidence type="ECO:0000256" key="3">
    <source>
        <dbReference type="ARBA" id="ARBA00023163"/>
    </source>
</evidence>
<keyword evidence="7" id="KW-1185">Reference proteome</keyword>
<dbReference type="PROSITE" id="PS50995">
    <property type="entry name" value="HTH_MARR_2"/>
    <property type="match status" value="1"/>
</dbReference>
<evidence type="ECO:0000256" key="4">
    <source>
        <dbReference type="SAM" id="MobiDB-lite"/>
    </source>
</evidence>
<feature type="domain" description="HTH marR-type" evidence="5">
    <location>
        <begin position="31"/>
        <end position="166"/>
    </location>
</feature>
<dbReference type="PANTHER" id="PTHR33164">
    <property type="entry name" value="TRANSCRIPTIONAL REGULATOR, MARR FAMILY"/>
    <property type="match status" value="1"/>
</dbReference>
<gene>
    <name evidence="6" type="ORF">SAMN04488557_0784</name>
</gene>
<dbReference type="SUPFAM" id="SSF46785">
    <property type="entry name" value="Winged helix' DNA-binding domain"/>
    <property type="match status" value="1"/>
</dbReference>
<name>A0A1I7MYW8_9HYPH</name>
<feature type="region of interest" description="Disordered" evidence="4">
    <location>
        <begin position="1"/>
        <end position="24"/>
    </location>
</feature>
<dbReference type="InterPro" id="IPR039422">
    <property type="entry name" value="MarR/SlyA-like"/>
</dbReference>
<dbReference type="Pfam" id="PF12802">
    <property type="entry name" value="MarR_2"/>
    <property type="match status" value="1"/>
</dbReference>
<evidence type="ECO:0000313" key="6">
    <source>
        <dbReference type="EMBL" id="SFV27535.1"/>
    </source>
</evidence>
<dbReference type="Gene3D" id="1.10.10.10">
    <property type="entry name" value="Winged helix-like DNA-binding domain superfamily/Winged helix DNA-binding domain"/>
    <property type="match status" value="1"/>
</dbReference>
<dbReference type="EMBL" id="FPCH01000001">
    <property type="protein sequence ID" value="SFV27535.1"/>
    <property type="molecule type" value="Genomic_DNA"/>
</dbReference>
<dbReference type="GO" id="GO:0006950">
    <property type="term" value="P:response to stress"/>
    <property type="evidence" value="ECO:0007669"/>
    <property type="project" value="TreeGrafter"/>
</dbReference>
<keyword evidence="1" id="KW-0805">Transcription regulation</keyword>
<reference evidence="7" key="1">
    <citation type="submission" date="2016-10" db="EMBL/GenBank/DDBJ databases">
        <authorList>
            <person name="Varghese N."/>
            <person name="Submissions S."/>
        </authorList>
    </citation>
    <scope>NUCLEOTIDE SEQUENCE [LARGE SCALE GENOMIC DNA]</scope>
    <source>
        <strain evidence="7">DSM 1565</strain>
    </source>
</reference>
<proteinExistence type="predicted"/>
<sequence length="193" mass="21296">MADITSEGPSEHLGATGHSPVAAADDRPSSLVDLIGYIELFYFAYRDFTCDPDAILAQYGFGRAHHRVLHFVHRIPGLKVAELLDILKITKQSLARVLKQLVDEGFIIQKAGNEDRRERRLYLSAKGARLNDKLTQIQAKRIEGALANLGPGADALARNFLFGMITEKNRPQVETLIKGQRADTSEAAPDCNT</sequence>
<keyword evidence="2 6" id="KW-0238">DNA-binding</keyword>
<accession>A0A1I7MYW8</accession>
<dbReference type="PANTHER" id="PTHR33164:SF44">
    <property type="entry name" value="TRANSCRIPTIONAL REGULATORY PROTEIN"/>
    <property type="match status" value="1"/>
</dbReference>
<dbReference type="OrthoDB" id="9799368at2"/>